<dbReference type="PANTHER" id="PTHR34385:SF1">
    <property type="entry name" value="PEPTIDOGLYCAN L-ALANYL-D-GLUTAMATE ENDOPEPTIDASE CWLK"/>
    <property type="match status" value="1"/>
</dbReference>
<dbReference type="Proteomes" id="UP000095649">
    <property type="component" value="Unassembled WGS sequence"/>
</dbReference>
<dbReference type="AlphaFoldDB" id="A0A173UMM6"/>
<dbReference type="PANTHER" id="PTHR34385">
    <property type="entry name" value="D-ALANYL-D-ALANINE CARBOXYPEPTIDASE"/>
    <property type="match status" value="1"/>
</dbReference>
<reference evidence="3 4" key="1">
    <citation type="submission" date="2015-09" db="EMBL/GenBank/DDBJ databases">
        <authorList>
            <consortium name="Pathogen Informatics"/>
        </authorList>
    </citation>
    <scope>NUCLEOTIDE SEQUENCE [LARGE SCALE GENOMIC DNA]</scope>
    <source>
        <strain evidence="3 4">2789STDY5834970</strain>
    </source>
</reference>
<dbReference type="PROSITE" id="PS51257">
    <property type="entry name" value="PROKAR_LIPOPROTEIN"/>
    <property type="match status" value="1"/>
</dbReference>
<evidence type="ECO:0000256" key="1">
    <source>
        <dbReference type="SAM" id="SignalP"/>
    </source>
</evidence>
<name>A0A173UMM6_9FIRM</name>
<dbReference type="Gene3D" id="3.30.1380.10">
    <property type="match status" value="1"/>
</dbReference>
<feature type="domain" description="D-alanyl-D-alanine carboxypeptidase-like core" evidence="2">
    <location>
        <begin position="104"/>
        <end position="240"/>
    </location>
</feature>
<proteinExistence type="predicted"/>
<dbReference type="GO" id="GO:0006508">
    <property type="term" value="P:proteolysis"/>
    <property type="evidence" value="ECO:0007669"/>
    <property type="project" value="InterPro"/>
</dbReference>
<dbReference type="RefSeq" id="WP_055186572.1">
    <property type="nucleotide sequence ID" value="NZ_CYXN01000023.1"/>
</dbReference>
<dbReference type="InterPro" id="IPR052179">
    <property type="entry name" value="DD-CPase-like"/>
</dbReference>
<dbReference type="InterPro" id="IPR009045">
    <property type="entry name" value="Zn_M74/Hedgehog-like"/>
</dbReference>
<dbReference type="CDD" id="cd14852">
    <property type="entry name" value="LD-carboxypeptidase"/>
    <property type="match status" value="1"/>
</dbReference>
<keyword evidence="3" id="KW-0645">Protease</keyword>
<evidence type="ECO:0000313" key="3">
    <source>
        <dbReference type="EMBL" id="CUN16271.1"/>
    </source>
</evidence>
<dbReference type="OrthoDB" id="9792074at2"/>
<dbReference type="EMBL" id="CYXN01000023">
    <property type="protein sequence ID" value="CUN16271.1"/>
    <property type="molecule type" value="Genomic_DNA"/>
</dbReference>
<evidence type="ECO:0000313" key="4">
    <source>
        <dbReference type="Proteomes" id="UP000095649"/>
    </source>
</evidence>
<keyword evidence="3" id="KW-0378">Hydrolase</keyword>
<keyword evidence="1" id="KW-0732">Signal</keyword>
<evidence type="ECO:0000259" key="2">
    <source>
        <dbReference type="Pfam" id="PF02557"/>
    </source>
</evidence>
<dbReference type="InterPro" id="IPR058193">
    <property type="entry name" value="VanY/YodJ_core_dom"/>
</dbReference>
<dbReference type="InterPro" id="IPR003709">
    <property type="entry name" value="VanY-like_core_dom"/>
</dbReference>
<sequence length="272" mass="29540">MRSSHHHNHHARRLLCLTALACFVAGGAAYACTHKAAVPQLPELPAESLAQPAEYGVQQSTLTAAQAQAILDDPRMILVSRTHPITEDYPVETKECGSATAINKTLQTEAADAFLSMQAAAAKDGVDVRMQSGYRSVSYQKKLYDNKTQYYRDKGLSEAAAREKAAVIVNPPGCSEHNCGLAADLNSPEHTTLDTGFADTAAFRWLCENAEQYGFILRYPKEAESVTGITYEPWHWRYVGPENAALLNQSGLCLEDAIAVLQRIAAGETVTG</sequence>
<gene>
    <name evidence="3" type="ORF">ERS852582_02216</name>
</gene>
<keyword evidence="3" id="KW-0121">Carboxypeptidase</keyword>
<protein>
    <submittedName>
        <fullName evidence="3">D-alanyl-D-alanine carboxypeptidase</fullName>
    </submittedName>
</protein>
<dbReference type="SUPFAM" id="SSF55166">
    <property type="entry name" value="Hedgehog/DD-peptidase"/>
    <property type="match status" value="1"/>
</dbReference>
<feature type="chain" id="PRO_5008013156" evidence="1">
    <location>
        <begin position="32"/>
        <end position="272"/>
    </location>
</feature>
<organism evidence="3 4">
    <name type="scientific">Faecalibacterium prausnitzii</name>
    <dbReference type="NCBI Taxonomy" id="853"/>
    <lineage>
        <taxon>Bacteria</taxon>
        <taxon>Bacillati</taxon>
        <taxon>Bacillota</taxon>
        <taxon>Clostridia</taxon>
        <taxon>Eubacteriales</taxon>
        <taxon>Oscillospiraceae</taxon>
        <taxon>Faecalibacterium</taxon>
    </lineage>
</organism>
<feature type="signal peptide" evidence="1">
    <location>
        <begin position="1"/>
        <end position="31"/>
    </location>
</feature>
<dbReference type="GO" id="GO:0004180">
    <property type="term" value="F:carboxypeptidase activity"/>
    <property type="evidence" value="ECO:0007669"/>
    <property type="project" value="UniProtKB-KW"/>
</dbReference>
<dbReference type="Pfam" id="PF02557">
    <property type="entry name" value="VanY"/>
    <property type="match status" value="1"/>
</dbReference>
<accession>A0A173UMM6</accession>